<dbReference type="Proteomes" id="UP001595758">
    <property type="component" value="Unassembled WGS sequence"/>
</dbReference>
<name>A0ABV8CGT0_9GAMM</name>
<proteinExistence type="predicted"/>
<evidence type="ECO:0008006" key="4">
    <source>
        <dbReference type="Google" id="ProtNLM"/>
    </source>
</evidence>
<accession>A0ABV8CGT0</accession>
<keyword evidence="3" id="KW-1185">Reference proteome</keyword>
<feature type="signal peptide" evidence="1">
    <location>
        <begin position="1"/>
        <end position="24"/>
    </location>
</feature>
<dbReference type="RefSeq" id="WP_382343166.1">
    <property type="nucleotide sequence ID" value="NZ_JBHSAB010000021.1"/>
</dbReference>
<dbReference type="Gene3D" id="2.120.10.10">
    <property type="match status" value="2"/>
</dbReference>
<keyword evidence="1" id="KW-0732">Signal</keyword>
<feature type="chain" id="PRO_5046516653" description="BNR/Asp-box repeat containing protein" evidence="1">
    <location>
        <begin position="25"/>
        <end position="512"/>
    </location>
</feature>
<organism evidence="2 3">
    <name type="scientific">Legionella dresdenensis</name>
    <dbReference type="NCBI Taxonomy" id="450200"/>
    <lineage>
        <taxon>Bacteria</taxon>
        <taxon>Pseudomonadati</taxon>
        <taxon>Pseudomonadota</taxon>
        <taxon>Gammaproteobacteria</taxon>
        <taxon>Legionellales</taxon>
        <taxon>Legionellaceae</taxon>
        <taxon>Legionella</taxon>
    </lineage>
</organism>
<protein>
    <recommendedName>
        <fullName evidence="4">BNR/Asp-box repeat containing protein</fullName>
    </recommendedName>
</protein>
<dbReference type="InterPro" id="IPR036278">
    <property type="entry name" value="Sialidase_sf"/>
</dbReference>
<dbReference type="EMBL" id="JBHSAB010000021">
    <property type="protein sequence ID" value="MFC3909187.1"/>
    <property type="molecule type" value="Genomic_DNA"/>
</dbReference>
<reference evidence="3" key="1">
    <citation type="journal article" date="2019" name="Int. J. Syst. Evol. Microbiol.">
        <title>The Global Catalogue of Microorganisms (GCM) 10K type strain sequencing project: providing services to taxonomists for standard genome sequencing and annotation.</title>
        <authorList>
            <consortium name="The Broad Institute Genomics Platform"/>
            <consortium name="The Broad Institute Genome Sequencing Center for Infectious Disease"/>
            <person name="Wu L."/>
            <person name="Ma J."/>
        </authorList>
    </citation>
    <scope>NUCLEOTIDE SEQUENCE [LARGE SCALE GENOMIC DNA]</scope>
    <source>
        <strain evidence="3">CCUG 59858</strain>
    </source>
</reference>
<evidence type="ECO:0000256" key="1">
    <source>
        <dbReference type="SAM" id="SignalP"/>
    </source>
</evidence>
<sequence>MRIDRILPFSILVCTGINASSVWAASNTPESFIAPATLITSGYFVNTMFSLVPLIVVSSDDGTTWSYPSDVYSSALPVNFSYGYLNNGTASTGNTFVATGYYSDGTVERPLMALSLDKGITWSYPGDITSSALPADFDSGYFSGPSACSGSACIATGYYISNTTMSSYPLLALTQDSGATWSYPAAIYTPANLPPAMTAGNLSGGAGCSGNTCIAAGYFDNGLTSYPLLAVSLDSGSNWSYPASITSSGLPAPFSYGYFSGGADCSGSNCIAAGMYSDGISTYPLLAASQDSGNTWSYAADVSSTSLPVPFVYGGFNGGASCSGNTCIATGYYDDGTVILPLLALSQDGGVTWTYPTDIRTALPSPFNYGFFGKGASCSGSVCIAGGTYNDGIQNRPLLALSQDGGVSWSYPAAISSGALPSPFNYGYLIGGAQCQGLICTASGYYSNGLTELPLLALSQDGGTTWSYPAAITSSLPVSYLSAYFLGGSSVSSILSDGIRALTRLSTIPSIN</sequence>
<gene>
    <name evidence="2" type="ORF">ACFORL_08900</name>
</gene>
<dbReference type="CDD" id="cd15482">
    <property type="entry name" value="Sialidase_non-viral"/>
    <property type="match status" value="2"/>
</dbReference>
<dbReference type="SUPFAM" id="SSF50939">
    <property type="entry name" value="Sialidases"/>
    <property type="match status" value="2"/>
</dbReference>
<comment type="caution">
    <text evidence="2">The sequence shown here is derived from an EMBL/GenBank/DDBJ whole genome shotgun (WGS) entry which is preliminary data.</text>
</comment>
<evidence type="ECO:0000313" key="2">
    <source>
        <dbReference type="EMBL" id="MFC3909187.1"/>
    </source>
</evidence>
<evidence type="ECO:0000313" key="3">
    <source>
        <dbReference type="Proteomes" id="UP001595758"/>
    </source>
</evidence>